<accession>A0A511W0K6</accession>
<dbReference type="InterPro" id="IPR010290">
    <property type="entry name" value="TM_effector"/>
</dbReference>
<evidence type="ECO:0000256" key="3">
    <source>
        <dbReference type="ARBA" id="ARBA00022475"/>
    </source>
</evidence>
<dbReference type="InterPro" id="IPR020846">
    <property type="entry name" value="MFS_dom"/>
</dbReference>
<evidence type="ECO:0000256" key="1">
    <source>
        <dbReference type="ARBA" id="ARBA00004651"/>
    </source>
</evidence>
<comment type="caution">
    <text evidence="9">The sequence shown here is derived from an EMBL/GenBank/DDBJ whole genome shotgun (WGS) entry which is preliminary data.</text>
</comment>
<dbReference type="EMBL" id="BJYA01000001">
    <property type="protein sequence ID" value="GEN44620.1"/>
    <property type="molecule type" value="Genomic_DNA"/>
</dbReference>
<feature type="transmembrane region" description="Helical" evidence="7">
    <location>
        <begin position="374"/>
        <end position="395"/>
    </location>
</feature>
<evidence type="ECO:0000256" key="5">
    <source>
        <dbReference type="ARBA" id="ARBA00022989"/>
    </source>
</evidence>
<dbReference type="RefSeq" id="WP_146813847.1">
    <property type="nucleotide sequence ID" value="NZ_BJYA01000001.1"/>
</dbReference>
<keyword evidence="6 7" id="KW-0472">Membrane</keyword>
<dbReference type="OrthoDB" id="9775268at2"/>
<dbReference type="PANTHER" id="PTHR43266">
    <property type="entry name" value="MACROLIDE-EFFLUX PROTEIN"/>
    <property type="match status" value="1"/>
</dbReference>
<dbReference type="GO" id="GO:0005886">
    <property type="term" value="C:plasma membrane"/>
    <property type="evidence" value="ECO:0007669"/>
    <property type="project" value="UniProtKB-SubCell"/>
</dbReference>
<evidence type="ECO:0000313" key="10">
    <source>
        <dbReference type="Proteomes" id="UP000321440"/>
    </source>
</evidence>
<evidence type="ECO:0000256" key="7">
    <source>
        <dbReference type="SAM" id="Phobius"/>
    </source>
</evidence>
<evidence type="ECO:0000259" key="8">
    <source>
        <dbReference type="PROSITE" id="PS50850"/>
    </source>
</evidence>
<evidence type="ECO:0000313" key="9">
    <source>
        <dbReference type="EMBL" id="GEN44620.1"/>
    </source>
</evidence>
<dbReference type="GO" id="GO:0022857">
    <property type="term" value="F:transmembrane transporter activity"/>
    <property type="evidence" value="ECO:0007669"/>
    <property type="project" value="InterPro"/>
</dbReference>
<feature type="transmembrane region" description="Helical" evidence="7">
    <location>
        <begin position="43"/>
        <end position="64"/>
    </location>
</feature>
<feature type="domain" description="Major facilitator superfamily (MFS) profile" evidence="8">
    <location>
        <begin position="1"/>
        <end position="400"/>
    </location>
</feature>
<dbReference type="InterPro" id="IPR036259">
    <property type="entry name" value="MFS_trans_sf"/>
</dbReference>
<evidence type="ECO:0000256" key="6">
    <source>
        <dbReference type="ARBA" id="ARBA00023136"/>
    </source>
</evidence>
<feature type="transmembrane region" description="Helical" evidence="7">
    <location>
        <begin position="288"/>
        <end position="307"/>
    </location>
</feature>
<evidence type="ECO:0000256" key="2">
    <source>
        <dbReference type="ARBA" id="ARBA00022448"/>
    </source>
</evidence>
<evidence type="ECO:0000256" key="4">
    <source>
        <dbReference type="ARBA" id="ARBA00022692"/>
    </source>
</evidence>
<protein>
    <submittedName>
        <fullName evidence="9">MFS transporter</fullName>
    </submittedName>
</protein>
<keyword evidence="3" id="KW-1003">Cell membrane</keyword>
<gene>
    <name evidence="9" type="primary">tetV</name>
    <name evidence="9" type="ORF">AHA02nite_03960</name>
</gene>
<keyword evidence="4 7" id="KW-0812">Transmembrane</keyword>
<feature type="transmembrane region" description="Helical" evidence="7">
    <location>
        <begin position="258"/>
        <end position="281"/>
    </location>
</feature>
<name>A0A511W0K6_9BACI</name>
<dbReference type="Pfam" id="PF05977">
    <property type="entry name" value="MFS_3"/>
    <property type="match status" value="1"/>
</dbReference>
<feature type="transmembrane region" description="Helical" evidence="7">
    <location>
        <begin position="225"/>
        <end position="246"/>
    </location>
</feature>
<keyword evidence="2" id="KW-0813">Transport</keyword>
<feature type="transmembrane region" description="Helical" evidence="7">
    <location>
        <begin position="76"/>
        <end position="96"/>
    </location>
</feature>
<dbReference type="PANTHER" id="PTHR43266:SF2">
    <property type="entry name" value="MAJOR FACILITATOR SUPERFAMILY (MFS) PROFILE DOMAIN-CONTAINING PROTEIN"/>
    <property type="match status" value="1"/>
</dbReference>
<feature type="transmembrane region" description="Helical" evidence="7">
    <location>
        <begin position="346"/>
        <end position="368"/>
    </location>
</feature>
<dbReference type="AlphaFoldDB" id="A0A511W0K6"/>
<reference evidence="9 10" key="1">
    <citation type="submission" date="2019-07" db="EMBL/GenBank/DDBJ databases">
        <title>Whole genome shotgun sequence of Alkalibacillus haloalkaliphilus NBRC 103110.</title>
        <authorList>
            <person name="Hosoyama A."/>
            <person name="Uohara A."/>
            <person name="Ohji S."/>
            <person name="Ichikawa N."/>
        </authorList>
    </citation>
    <scope>NUCLEOTIDE SEQUENCE [LARGE SCALE GENOMIC DNA]</scope>
    <source>
        <strain evidence="9 10">NBRC 103110</strain>
    </source>
</reference>
<keyword evidence="10" id="KW-1185">Reference proteome</keyword>
<feature type="transmembrane region" description="Helical" evidence="7">
    <location>
        <begin position="313"/>
        <end position="334"/>
    </location>
</feature>
<dbReference type="Proteomes" id="UP000321440">
    <property type="component" value="Unassembled WGS sequence"/>
</dbReference>
<sequence length="400" mass="44575">MYLNALKNRNALFYILSAGITNAGNVISGMAFLFLAYELTQSNLYTTGIAISQVLPYLFFGLIGGVVSDWIQKRRLLIIFDLIRVPLIFSLVFFFYFGLLEYWHLIVVSFLIQLLGCFYNPAHRALLPIIVPVENRTAINSLLDSVTRGATVLGPIISIVLINTVGIIHFFTIDAVTFLISALLISKITLKEDEKGLAGKSIKDVFLTLKSFVIWANQQTQLKTLFIVTFIMVFLNTWVWQVGLLLQLSATLSNAEEWYSIILGTFGVCVILVNIIVPYVWEQLNLKHYLIASSVWSMGIFTIGLAFALPIYFIGALIVAMGLPISSLARVYLLQLLLPNDMLGKGFSFNAFLLYLSNAISLGVFGLLSTFVSINIIFVVCGLLMILAGLVSYYLTILRK</sequence>
<keyword evidence="5 7" id="KW-1133">Transmembrane helix</keyword>
<dbReference type="Gene3D" id="1.20.1250.20">
    <property type="entry name" value="MFS general substrate transporter like domains"/>
    <property type="match status" value="1"/>
</dbReference>
<comment type="subcellular location">
    <subcellularLocation>
        <location evidence="1">Cell membrane</location>
        <topology evidence="1">Multi-pass membrane protein</topology>
    </subcellularLocation>
</comment>
<dbReference type="SUPFAM" id="SSF103473">
    <property type="entry name" value="MFS general substrate transporter"/>
    <property type="match status" value="1"/>
</dbReference>
<dbReference type="CDD" id="cd06173">
    <property type="entry name" value="MFS_MefA_like"/>
    <property type="match status" value="1"/>
</dbReference>
<feature type="transmembrane region" description="Helical" evidence="7">
    <location>
        <begin position="12"/>
        <end position="37"/>
    </location>
</feature>
<proteinExistence type="predicted"/>
<organism evidence="9 10">
    <name type="scientific">Alkalibacillus haloalkaliphilus</name>
    <dbReference type="NCBI Taxonomy" id="94136"/>
    <lineage>
        <taxon>Bacteria</taxon>
        <taxon>Bacillati</taxon>
        <taxon>Bacillota</taxon>
        <taxon>Bacilli</taxon>
        <taxon>Bacillales</taxon>
        <taxon>Bacillaceae</taxon>
        <taxon>Alkalibacillus</taxon>
    </lineage>
</organism>
<dbReference type="PROSITE" id="PS50850">
    <property type="entry name" value="MFS"/>
    <property type="match status" value="1"/>
</dbReference>